<dbReference type="InterPro" id="IPR008778">
    <property type="entry name" value="Pirin_C_dom"/>
</dbReference>
<comment type="cofactor">
    <cofactor evidence="2">
        <name>Fe cation</name>
        <dbReference type="ChEBI" id="CHEBI:24875"/>
    </cofactor>
    <text evidence="2">Binds 1 Fe cation per subunit.</text>
</comment>
<feature type="domain" description="Pirin C-terminal" evidence="5">
    <location>
        <begin position="175"/>
        <end position="281"/>
    </location>
</feature>
<keyword evidence="2" id="KW-0479">Metal-binding</keyword>
<dbReference type="SUPFAM" id="SSF51182">
    <property type="entry name" value="RmlC-like cupins"/>
    <property type="match status" value="1"/>
</dbReference>
<feature type="binding site" evidence="2">
    <location>
        <position position="104"/>
    </location>
    <ligand>
        <name>Fe cation</name>
        <dbReference type="ChEBI" id="CHEBI:24875"/>
    </ligand>
</feature>
<evidence type="ECO:0000256" key="3">
    <source>
        <dbReference type="RuleBase" id="RU003457"/>
    </source>
</evidence>
<sequence length="290" mass="32632">MNTENIKHREIKKVWTVTEQKISNIHTASPILAPGNWVDYDPFLLLMEDKFQKGAFSEHPHRGIETLTFIIDGRLNHYDNATGAGGILEKGDLQFMTAGRGVIHNESPLDGETVHLLQLWVNLPRKYKMVKPRYQDMHAKDMPVRQENGALIRVYSGSSGDIVSSTLNYAPVTFVEMVLEEGAVTSHDLPGTYNGYIYVLEGSGTFGENKVEAKKGQAMWLGSANDGEMSSIHISANEKLRLVLFAGEPLREPVVAYGPFVMNSEEEIRQAYRDYQEGKFETPVDKDLWK</sequence>
<evidence type="ECO:0000259" key="4">
    <source>
        <dbReference type="Pfam" id="PF02678"/>
    </source>
</evidence>
<comment type="similarity">
    <text evidence="1 3">Belongs to the pirin family.</text>
</comment>
<dbReference type="Pfam" id="PF05726">
    <property type="entry name" value="Pirin_C"/>
    <property type="match status" value="1"/>
</dbReference>
<feature type="binding site" evidence="2">
    <location>
        <position position="59"/>
    </location>
    <ligand>
        <name>Fe cation</name>
        <dbReference type="ChEBI" id="CHEBI:24875"/>
    </ligand>
</feature>
<evidence type="ECO:0000313" key="6">
    <source>
        <dbReference type="EMBL" id="QIZ08247.1"/>
    </source>
</evidence>
<dbReference type="PANTHER" id="PTHR13903">
    <property type="entry name" value="PIRIN-RELATED"/>
    <property type="match status" value="1"/>
</dbReference>
<reference evidence="6 7" key="1">
    <citation type="submission" date="2020-04" db="EMBL/GenBank/DDBJ databases">
        <title>Genome-Wide Identification of 5-Methylcytosine Sites in Bacterial Genomes By High-Throughput Sequencing of MspJI Restriction Fragments.</title>
        <authorList>
            <person name="Wu V."/>
        </authorList>
    </citation>
    <scope>NUCLEOTIDE SEQUENCE [LARGE SCALE GENOMIC DNA]</scope>
    <source>
        <strain evidence="6 7">S2</strain>
    </source>
</reference>
<dbReference type="PANTHER" id="PTHR13903:SF8">
    <property type="entry name" value="PIRIN"/>
    <property type="match status" value="1"/>
</dbReference>
<dbReference type="InterPro" id="IPR012093">
    <property type="entry name" value="Pirin"/>
</dbReference>
<dbReference type="Proteomes" id="UP000501868">
    <property type="component" value="Chromosome"/>
</dbReference>
<protein>
    <submittedName>
        <fullName evidence="6">Pirin family protein</fullName>
    </submittedName>
</protein>
<dbReference type="InterPro" id="IPR014710">
    <property type="entry name" value="RmlC-like_jellyroll"/>
</dbReference>
<feature type="domain" description="Pirin N-terminal" evidence="4">
    <location>
        <begin position="49"/>
        <end position="121"/>
    </location>
</feature>
<dbReference type="InterPro" id="IPR011051">
    <property type="entry name" value="RmlC_Cupin_sf"/>
</dbReference>
<dbReference type="EMBL" id="CP051128">
    <property type="protein sequence ID" value="QIZ08247.1"/>
    <property type="molecule type" value="Genomic_DNA"/>
</dbReference>
<accession>A0A6H1P4A5</accession>
<reference evidence="6 7" key="2">
    <citation type="submission" date="2020-04" db="EMBL/GenBank/DDBJ databases">
        <authorList>
            <person name="Fomenkov A."/>
            <person name="Anton B.P."/>
            <person name="Roberts R.J."/>
        </authorList>
    </citation>
    <scope>NUCLEOTIDE SEQUENCE [LARGE SCALE GENOMIC DNA]</scope>
    <source>
        <strain evidence="6 7">S2</strain>
    </source>
</reference>
<feature type="binding site" evidence="2">
    <location>
        <position position="61"/>
    </location>
    <ligand>
        <name>Fe cation</name>
        <dbReference type="ChEBI" id="CHEBI:24875"/>
    </ligand>
</feature>
<evidence type="ECO:0000256" key="2">
    <source>
        <dbReference type="PIRSR" id="PIRSR006232-1"/>
    </source>
</evidence>
<dbReference type="InterPro" id="IPR003829">
    <property type="entry name" value="Pirin_N_dom"/>
</dbReference>
<organism evidence="6 7">
    <name type="scientific">Priestia megaterium</name>
    <name type="common">Bacillus megaterium</name>
    <dbReference type="NCBI Taxonomy" id="1404"/>
    <lineage>
        <taxon>Bacteria</taxon>
        <taxon>Bacillati</taxon>
        <taxon>Bacillota</taxon>
        <taxon>Bacilli</taxon>
        <taxon>Bacillales</taxon>
        <taxon>Bacillaceae</taxon>
        <taxon>Priestia</taxon>
    </lineage>
</organism>
<dbReference type="CDD" id="cd02247">
    <property type="entry name" value="cupin_pirin_C"/>
    <property type="match status" value="1"/>
</dbReference>
<evidence type="ECO:0000256" key="1">
    <source>
        <dbReference type="ARBA" id="ARBA00008416"/>
    </source>
</evidence>
<feature type="binding site" evidence="2">
    <location>
        <position position="106"/>
    </location>
    <ligand>
        <name>Fe cation</name>
        <dbReference type="ChEBI" id="CHEBI:24875"/>
    </ligand>
</feature>
<dbReference type="GO" id="GO:0046872">
    <property type="term" value="F:metal ion binding"/>
    <property type="evidence" value="ECO:0007669"/>
    <property type="project" value="UniProtKB-KW"/>
</dbReference>
<dbReference type="Gene3D" id="2.60.120.10">
    <property type="entry name" value="Jelly Rolls"/>
    <property type="match status" value="2"/>
</dbReference>
<dbReference type="Pfam" id="PF02678">
    <property type="entry name" value="Pirin"/>
    <property type="match status" value="1"/>
</dbReference>
<dbReference type="AlphaFoldDB" id="A0A6H1P4A5"/>
<name>A0A6H1P4A5_PRIMG</name>
<keyword evidence="2" id="KW-0408">Iron</keyword>
<evidence type="ECO:0000313" key="7">
    <source>
        <dbReference type="Proteomes" id="UP000501868"/>
    </source>
</evidence>
<proteinExistence type="inferred from homology"/>
<dbReference type="PIRSF" id="PIRSF006232">
    <property type="entry name" value="Pirin"/>
    <property type="match status" value="1"/>
</dbReference>
<gene>
    <name evidence="6" type="ORF">HFZ78_17190</name>
</gene>
<evidence type="ECO:0000259" key="5">
    <source>
        <dbReference type="Pfam" id="PF05726"/>
    </source>
</evidence>
<dbReference type="CDD" id="cd02909">
    <property type="entry name" value="cupin_pirin_N"/>
    <property type="match status" value="1"/>
</dbReference>